<protein>
    <submittedName>
        <fullName evidence="1">Uncharacterized protein</fullName>
    </submittedName>
</protein>
<dbReference type="EMBL" id="LR134162">
    <property type="protein sequence ID" value="VEB07483.1"/>
    <property type="molecule type" value="Genomic_DNA"/>
</dbReference>
<sequence length="87" mass="9365">MKPRLGARLAIVYFVRMKHHRSAGQAVLASAAIVKALHAGDRLADGVGVMPVRFVAVAAEEGFDAFRPAGRLRQPDPVRALLLKHNG</sequence>
<dbReference type="AlphaFoldDB" id="A0A3S4H7D7"/>
<name>A0A3S4H7D7_KLEPN</name>
<organism evidence="1 2">
    <name type="scientific">Klebsiella pneumoniae</name>
    <dbReference type="NCBI Taxonomy" id="573"/>
    <lineage>
        <taxon>Bacteria</taxon>
        <taxon>Pseudomonadati</taxon>
        <taxon>Pseudomonadota</taxon>
        <taxon>Gammaproteobacteria</taxon>
        <taxon>Enterobacterales</taxon>
        <taxon>Enterobacteriaceae</taxon>
        <taxon>Klebsiella/Raoultella group</taxon>
        <taxon>Klebsiella</taxon>
        <taxon>Klebsiella pneumoniae complex</taxon>
    </lineage>
</organism>
<proteinExistence type="predicted"/>
<evidence type="ECO:0000313" key="2">
    <source>
        <dbReference type="Proteomes" id="UP000282433"/>
    </source>
</evidence>
<evidence type="ECO:0000313" key="1">
    <source>
        <dbReference type="EMBL" id="VEB07483.1"/>
    </source>
</evidence>
<reference evidence="1 2" key="1">
    <citation type="submission" date="2018-12" db="EMBL/GenBank/DDBJ databases">
        <authorList>
            <consortium name="Pathogen Informatics"/>
        </authorList>
    </citation>
    <scope>NUCLEOTIDE SEQUENCE [LARGE SCALE GENOMIC DNA]</scope>
    <source>
        <strain evidence="1 2">NCTC13635</strain>
    </source>
</reference>
<gene>
    <name evidence="1" type="ORF">NCTC13635_06817</name>
</gene>
<accession>A0A3S4H7D7</accession>
<dbReference type="Proteomes" id="UP000282433">
    <property type="component" value="Chromosome"/>
</dbReference>